<sequence>MITPPSTPPPTASTSVLPAAVQGRPLVVVDVEGNGGQPPRIVEIAVLPVDDRPVTGRDLRTWLVRPAEPITVHARRVHGIADEDVEGRPLWHGVAGEVAPLLEGRTLLAHNATTEYRVLGAHLPRWRPPMVLDTLRLARHVWPGLPGYGLDTLVAHAVLDTADVAGRRPHRAGYDTWCVWQLFRALLADSGLDWHSLVRAAALKDFLPADEPEEGLW</sequence>
<dbReference type="CDD" id="cd06127">
    <property type="entry name" value="DEDDh"/>
    <property type="match status" value="1"/>
</dbReference>
<evidence type="ECO:0000256" key="3">
    <source>
        <dbReference type="ARBA" id="ARBA00022839"/>
    </source>
</evidence>
<evidence type="ECO:0000313" key="5">
    <source>
        <dbReference type="EMBL" id="MDR6592495.1"/>
    </source>
</evidence>
<dbReference type="PANTHER" id="PTHR30231:SF4">
    <property type="entry name" value="PROTEIN NEN2"/>
    <property type="match status" value="1"/>
</dbReference>
<name>A0ABU1PPA8_9PSEU</name>
<keyword evidence="1" id="KW-0540">Nuclease</keyword>
<organism evidence="5 6">
    <name type="scientific">Saccharothrix longispora</name>
    <dbReference type="NCBI Taxonomy" id="33920"/>
    <lineage>
        <taxon>Bacteria</taxon>
        <taxon>Bacillati</taxon>
        <taxon>Actinomycetota</taxon>
        <taxon>Actinomycetes</taxon>
        <taxon>Pseudonocardiales</taxon>
        <taxon>Pseudonocardiaceae</taxon>
        <taxon>Saccharothrix</taxon>
    </lineage>
</organism>
<dbReference type="EMBL" id="JAVDSG010000001">
    <property type="protein sequence ID" value="MDR6592495.1"/>
    <property type="molecule type" value="Genomic_DNA"/>
</dbReference>
<dbReference type="Proteomes" id="UP001268819">
    <property type="component" value="Unassembled WGS sequence"/>
</dbReference>
<dbReference type="InterPro" id="IPR036397">
    <property type="entry name" value="RNaseH_sf"/>
</dbReference>
<evidence type="ECO:0000259" key="4">
    <source>
        <dbReference type="SMART" id="SM00479"/>
    </source>
</evidence>
<protein>
    <submittedName>
        <fullName evidence="5">DNA polymerase III epsilon subunit-like protein</fullName>
    </submittedName>
</protein>
<dbReference type="SMART" id="SM00479">
    <property type="entry name" value="EXOIII"/>
    <property type="match status" value="1"/>
</dbReference>
<keyword evidence="6" id="KW-1185">Reference proteome</keyword>
<dbReference type="InterPro" id="IPR013520">
    <property type="entry name" value="Ribonucl_H"/>
</dbReference>
<dbReference type="PANTHER" id="PTHR30231">
    <property type="entry name" value="DNA POLYMERASE III SUBUNIT EPSILON"/>
    <property type="match status" value="1"/>
</dbReference>
<dbReference type="Pfam" id="PF00929">
    <property type="entry name" value="RNase_T"/>
    <property type="match status" value="1"/>
</dbReference>
<keyword evidence="2" id="KW-0378">Hydrolase</keyword>
<dbReference type="Gene3D" id="3.30.420.10">
    <property type="entry name" value="Ribonuclease H-like superfamily/Ribonuclease H"/>
    <property type="match status" value="1"/>
</dbReference>
<evidence type="ECO:0000256" key="1">
    <source>
        <dbReference type="ARBA" id="ARBA00022722"/>
    </source>
</evidence>
<feature type="domain" description="Exonuclease" evidence="4">
    <location>
        <begin position="25"/>
        <end position="192"/>
    </location>
</feature>
<reference evidence="5 6" key="1">
    <citation type="submission" date="2023-07" db="EMBL/GenBank/DDBJ databases">
        <title>Sequencing the genomes of 1000 actinobacteria strains.</title>
        <authorList>
            <person name="Klenk H.-P."/>
        </authorList>
    </citation>
    <scope>NUCLEOTIDE SEQUENCE [LARGE SCALE GENOMIC DNA]</scope>
    <source>
        <strain evidence="5 6">DSM 43749</strain>
    </source>
</reference>
<keyword evidence="3" id="KW-0269">Exonuclease</keyword>
<proteinExistence type="predicted"/>
<accession>A0ABU1PPA8</accession>
<gene>
    <name evidence="5" type="ORF">J2S66_000879</name>
</gene>
<evidence type="ECO:0000313" key="6">
    <source>
        <dbReference type="Proteomes" id="UP001268819"/>
    </source>
</evidence>
<comment type="caution">
    <text evidence="5">The sequence shown here is derived from an EMBL/GenBank/DDBJ whole genome shotgun (WGS) entry which is preliminary data.</text>
</comment>
<dbReference type="RefSeq" id="WP_310304078.1">
    <property type="nucleotide sequence ID" value="NZ_BAAAXB010000001.1"/>
</dbReference>
<evidence type="ECO:0000256" key="2">
    <source>
        <dbReference type="ARBA" id="ARBA00022801"/>
    </source>
</evidence>
<dbReference type="InterPro" id="IPR012337">
    <property type="entry name" value="RNaseH-like_sf"/>
</dbReference>
<dbReference type="SUPFAM" id="SSF53098">
    <property type="entry name" value="Ribonuclease H-like"/>
    <property type="match status" value="1"/>
</dbReference>